<dbReference type="EMBL" id="JAVDWN010000034">
    <property type="protein sequence ID" value="MDR7166231.1"/>
    <property type="molecule type" value="Genomic_DNA"/>
</dbReference>
<evidence type="ECO:0000313" key="3">
    <source>
        <dbReference type="Proteomes" id="UP001262032"/>
    </source>
</evidence>
<feature type="region of interest" description="Disordered" evidence="1">
    <location>
        <begin position="1"/>
        <end position="20"/>
    </location>
</feature>
<dbReference type="Proteomes" id="UP001262032">
    <property type="component" value="Unassembled WGS sequence"/>
</dbReference>
<proteinExistence type="predicted"/>
<dbReference type="GeneID" id="97424642"/>
<dbReference type="AlphaFoldDB" id="A0AAW8NFD4"/>
<reference evidence="2" key="1">
    <citation type="submission" date="2023-07" db="EMBL/GenBank/DDBJ databases">
        <title>Sorghum-associated microbial communities from plants grown in Nebraska, USA.</title>
        <authorList>
            <person name="Schachtman D."/>
        </authorList>
    </citation>
    <scope>NUCLEOTIDE SEQUENCE</scope>
    <source>
        <strain evidence="2">BE261</strain>
    </source>
</reference>
<protein>
    <submittedName>
        <fullName evidence="2">Uncharacterized protein</fullName>
    </submittedName>
</protein>
<name>A0AAW8NFD4_PSEOX</name>
<comment type="caution">
    <text evidence="2">The sequence shown here is derived from an EMBL/GenBank/DDBJ whole genome shotgun (WGS) entry which is preliminary data.</text>
</comment>
<dbReference type="RefSeq" id="WP_174179804.1">
    <property type="nucleotide sequence ID" value="NZ_JABTYH010000024.1"/>
</dbReference>
<organism evidence="2 3">
    <name type="scientific">Pseudarthrobacter oxydans</name>
    <name type="common">Arthrobacter oxydans</name>
    <dbReference type="NCBI Taxonomy" id="1671"/>
    <lineage>
        <taxon>Bacteria</taxon>
        <taxon>Bacillati</taxon>
        <taxon>Actinomycetota</taxon>
        <taxon>Actinomycetes</taxon>
        <taxon>Micrococcales</taxon>
        <taxon>Micrococcaceae</taxon>
        <taxon>Pseudarthrobacter</taxon>
    </lineage>
</organism>
<evidence type="ECO:0000256" key="1">
    <source>
        <dbReference type="SAM" id="MobiDB-lite"/>
    </source>
</evidence>
<sequence length="71" mass="8221">MSDESYGKPHPSAGSVYETDQEVIEEAVRRLRELDDTPLHQMTPLFYQHGYEELRMMISELLRILGSNPRG</sequence>
<gene>
    <name evidence="2" type="ORF">J2X12_004285</name>
</gene>
<evidence type="ECO:0000313" key="2">
    <source>
        <dbReference type="EMBL" id="MDR7166231.1"/>
    </source>
</evidence>
<accession>A0AAW8NFD4</accession>